<comment type="caution">
    <text evidence="1">The sequence shown here is derived from an EMBL/GenBank/DDBJ whole genome shotgun (WGS) entry which is preliminary data.</text>
</comment>
<gene>
    <name evidence="1" type="ORF">LEP1GSC133_1539</name>
</gene>
<evidence type="ECO:0000313" key="2">
    <source>
        <dbReference type="Proteomes" id="UP000012159"/>
    </source>
</evidence>
<accession>M6WJ11</accession>
<sequence length="49" mass="6071">MKFVETFCWPKLRSPDYTSYFKTLSLQTIEMEERLDGLSYRWNEFIQKN</sequence>
<name>M6WJ11_LEPBO</name>
<dbReference type="EMBL" id="AKWF02000005">
    <property type="protein sequence ID" value="EMO65169.1"/>
    <property type="molecule type" value="Genomic_DNA"/>
</dbReference>
<proteinExistence type="predicted"/>
<protein>
    <submittedName>
        <fullName evidence="1">Uncharacterized protein</fullName>
    </submittedName>
</protein>
<dbReference type="AlphaFoldDB" id="M6WJ11"/>
<evidence type="ECO:0000313" key="1">
    <source>
        <dbReference type="EMBL" id="EMO65169.1"/>
    </source>
</evidence>
<dbReference type="Proteomes" id="UP000012159">
    <property type="component" value="Unassembled WGS sequence"/>
</dbReference>
<organism evidence="1 2">
    <name type="scientific">Leptospira borgpetersenii serovar Pomona str. 200901868</name>
    <dbReference type="NCBI Taxonomy" id="1192866"/>
    <lineage>
        <taxon>Bacteria</taxon>
        <taxon>Pseudomonadati</taxon>
        <taxon>Spirochaetota</taxon>
        <taxon>Spirochaetia</taxon>
        <taxon>Leptospirales</taxon>
        <taxon>Leptospiraceae</taxon>
        <taxon>Leptospira</taxon>
    </lineage>
</organism>
<reference evidence="1 2" key="1">
    <citation type="submission" date="2013-01" db="EMBL/GenBank/DDBJ databases">
        <authorList>
            <person name="Harkins D.M."/>
            <person name="Durkin A.S."/>
            <person name="Brinkac L.M."/>
            <person name="Haft D.H."/>
            <person name="Selengut J.D."/>
            <person name="Sanka R."/>
            <person name="DePew J."/>
            <person name="Purushe J."/>
            <person name="Picardeau M."/>
            <person name="Werts C."/>
            <person name="Goarant C."/>
            <person name="Vinetz J.M."/>
            <person name="Sutton G.G."/>
            <person name="Nierman W.C."/>
            <person name="Fouts D.E."/>
        </authorList>
    </citation>
    <scope>NUCLEOTIDE SEQUENCE [LARGE SCALE GENOMIC DNA]</scope>
    <source>
        <strain evidence="1 2">200901868</strain>
    </source>
</reference>